<dbReference type="Pfam" id="PF08302">
    <property type="entry name" value="tRNA_lig_CPD"/>
    <property type="match status" value="1"/>
</dbReference>
<feature type="domain" description="T4 RNA ligase 1-like N-terminal" evidence="6">
    <location>
        <begin position="77"/>
        <end position="310"/>
    </location>
</feature>
<keyword evidence="8" id="KW-1185">Reference proteome</keyword>
<dbReference type="GO" id="GO:0003972">
    <property type="term" value="F:RNA ligase (ATP) activity"/>
    <property type="evidence" value="ECO:0007669"/>
    <property type="project" value="UniProtKB-UniRule"/>
</dbReference>
<dbReference type="SUPFAM" id="SSF52540">
    <property type="entry name" value="P-loop containing nucleoside triphosphate hydrolases"/>
    <property type="match status" value="1"/>
</dbReference>
<dbReference type="AlphaFoldDB" id="A0A6A6NL57"/>
<dbReference type="EMBL" id="MU001710">
    <property type="protein sequence ID" value="KAF2452398.1"/>
    <property type="molecule type" value="Genomic_DNA"/>
</dbReference>
<reference evidence="7" key="1">
    <citation type="journal article" date="2020" name="Stud. Mycol.">
        <title>101 Dothideomycetes genomes: a test case for predicting lifestyles and emergence of pathogens.</title>
        <authorList>
            <person name="Haridas S."/>
            <person name="Albert R."/>
            <person name="Binder M."/>
            <person name="Bloem J."/>
            <person name="Labutti K."/>
            <person name="Salamov A."/>
            <person name="Andreopoulos B."/>
            <person name="Baker S."/>
            <person name="Barry K."/>
            <person name="Bills G."/>
            <person name="Bluhm B."/>
            <person name="Cannon C."/>
            <person name="Castanera R."/>
            <person name="Culley D."/>
            <person name="Daum C."/>
            <person name="Ezra D."/>
            <person name="Gonzalez J."/>
            <person name="Henrissat B."/>
            <person name="Kuo A."/>
            <person name="Liang C."/>
            <person name="Lipzen A."/>
            <person name="Lutzoni F."/>
            <person name="Magnuson J."/>
            <person name="Mondo S."/>
            <person name="Nolan M."/>
            <person name="Ohm R."/>
            <person name="Pangilinan J."/>
            <person name="Park H.-J."/>
            <person name="Ramirez L."/>
            <person name="Alfaro M."/>
            <person name="Sun H."/>
            <person name="Tritt A."/>
            <person name="Yoshinaga Y."/>
            <person name="Zwiers L.-H."/>
            <person name="Turgeon B."/>
            <person name="Goodwin S."/>
            <person name="Spatafora J."/>
            <person name="Crous P."/>
            <person name="Grigoriev I."/>
        </authorList>
    </citation>
    <scope>NUCLEOTIDE SEQUENCE</scope>
    <source>
        <strain evidence="7">ATCC 16933</strain>
    </source>
</reference>
<dbReference type="InterPro" id="IPR019039">
    <property type="entry name" value="T4-Rnl1-like_N"/>
</dbReference>
<dbReference type="InterPro" id="IPR015966">
    <property type="entry name" value="tRNA_lig_kin_fungi"/>
</dbReference>
<dbReference type="InterPro" id="IPR015965">
    <property type="entry name" value="tRNA_lig_PDEase"/>
</dbReference>
<proteinExistence type="inferred from homology"/>
<evidence type="ECO:0000259" key="5">
    <source>
        <dbReference type="Pfam" id="PF08303"/>
    </source>
</evidence>
<name>A0A6A6NL57_9PEZI</name>
<organism evidence="7 8">
    <name type="scientific">Lineolata rhizophorae</name>
    <dbReference type="NCBI Taxonomy" id="578093"/>
    <lineage>
        <taxon>Eukaryota</taxon>
        <taxon>Fungi</taxon>
        <taxon>Dikarya</taxon>
        <taxon>Ascomycota</taxon>
        <taxon>Pezizomycotina</taxon>
        <taxon>Dothideomycetes</taxon>
        <taxon>Dothideomycetes incertae sedis</taxon>
        <taxon>Lineolatales</taxon>
        <taxon>Lineolataceae</taxon>
        <taxon>Lineolata</taxon>
    </lineage>
</organism>
<keyword evidence="1 7" id="KW-0436">Ligase</keyword>
<dbReference type="GO" id="GO:0008081">
    <property type="term" value="F:phosphoric diester hydrolase activity"/>
    <property type="evidence" value="ECO:0007669"/>
    <property type="project" value="InterPro"/>
</dbReference>
<dbReference type="PANTHER" id="PTHR32004">
    <property type="entry name" value="TRNA LIGASE"/>
    <property type="match status" value="1"/>
</dbReference>
<gene>
    <name evidence="7" type="ORF">BDY21DRAFT_359360</name>
</gene>
<feature type="region of interest" description="Disordered" evidence="3">
    <location>
        <begin position="606"/>
        <end position="642"/>
    </location>
</feature>
<dbReference type="Proteomes" id="UP000799766">
    <property type="component" value="Unassembled WGS sequence"/>
</dbReference>
<dbReference type="EC" id="6.5.1.3" evidence="1"/>
<evidence type="ECO:0000313" key="8">
    <source>
        <dbReference type="Proteomes" id="UP000799766"/>
    </source>
</evidence>
<dbReference type="InterPro" id="IPR012387">
    <property type="entry name" value="Trl1_fun"/>
</dbReference>
<dbReference type="GO" id="GO:0005634">
    <property type="term" value="C:nucleus"/>
    <property type="evidence" value="ECO:0007669"/>
    <property type="project" value="TreeGrafter"/>
</dbReference>
<dbReference type="FunFam" id="3.40.50.300:FF:001690">
    <property type="entry name" value="tRNA ligase"/>
    <property type="match status" value="1"/>
</dbReference>
<sequence>MAQVGGLAGGKAPFKPQHPQEVRELVQLLNAHTKRGKGGGKGGFSVKKATFTLPTGRTVDSWRLQDWDYKKPYLPTYARGLFTCQNKDGNQEIVVRGYDKFFNHGEVRNTEWRNVENNTRGPYELSVKENGCIIFLAGMDDGSLLVCSKHSTGARTDISVSHAVVGEQWAERQLGALGKTKEDLARKLREMNATAVAELCDDRFEEHVLAYPPETSGLYLHGINLNLPEFATYPGYEVGKFAEQWGFKKTMYVMENDIVQVKKFLDNVAETGVYANRETEGFVIRCQAHENPAAPWHDWFFKYKFEEPYLMYRQWRECTKAMIAGKAPKYKKHQKITEKYLTFARRRFQEQPGLTKQYQNNHGIISLRNQFLASEGVTGADVIQAEIAGGEYKPARDVTMNVVLIPIATIGCGKTTVALALKNLFNWGHVQNDNIEGQKNRPRRFAQALANGLIQYPVMIADRNNHQKRERRQLMQDVSSMLPEVKFVALHYVHDRGNYDEIRKAMRERVFSRGDNHQTIHASTDAGKVEGIMDGFLQRFEPCDPDSEPDNGFDLVIDLDVTANSRDNLETVISQLNAEFPKLFDDMPSSNDLDSATSDALNVKPGLKHTLNFGSDKKRDRGGAPAEQQKERQRQKQPKPRKMEYFCAKLHEGRVLRILEAVFRDLDSETARFYCQLKQMRRIQPEFHVTIIHRTAQTAHPEKWDHLCDLHAAAYEEAAAKNGPGEIDGSSLNLGMVQVQLERVVWNNRVMCIVARMLNASENGFDSVNPIAHVTVGTADQSIKPKESNDLLQKWMEEGTGGPTGIRDVVVKGSVVLDGSVRGVLQRL</sequence>
<evidence type="ECO:0000256" key="2">
    <source>
        <dbReference type="PIRSR" id="PIRSR019634-50"/>
    </source>
</evidence>
<feature type="active site" description="N6-AMP-lysine intermediate" evidence="2">
    <location>
        <position position="128"/>
    </location>
</feature>
<accession>A0A6A6NL57</accession>
<evidence type="ECO:0000256" key="3">
    <source>
        <dbReference type="SAM" id="MobiDB-lite"/>
    </source>
</evidence>
<feature type="domain" description="tRNA ligase kinase" evidence="5">
    <location>
        <begin position="403"/>
        <end position="561"/>
    </location>
</feature>
<feature type="domain" description="tRNA ligase phosphodiesterase" evidence="4">
    <location>
        <begin position="565"/>
        <end position="825"/>
    </location>
</feature>
<dbReference type="InterPro" id="IPR027417">
    <property type="entry name" value="P-loop_NTPase"/>
</dbReference>
<evidence type="ECO:0000313" key="7">
    <source>
        <dbReference type="EMBL" id="KAF2452398.1"/>
    </source>
</evidence>
<keyword evidence="1" id="KW-0819">tRNA processing</keyword>
<dbReference type="GO" id="GO:0005524">
    <property type="term" value="F:ATP binding"/>
    <property type="evidence" value="ECO:0007669"/>
    <property type="project" value="UniProtKB-UniRule"/>
</dbReference>
<evidence type="ECO:0000256" key="1">
    <source>
        <dbReference type="PIRNR" id="PIRNR019634"/>
    </source>
</evidence>
<evidence type="ECO:0000259" key="6">
    <source>
        <dbReference type="Pfam" id="PF09511"/>
    </source>
</evidence>
<dbReference type="Gene3D" id="3.40.50.300">
    <property type="entry name" value="P-loop containing nucleotide triphosphate hydrolases"/>
    <property type="match status" value="1"/>
</dbReference>
<dbReference type="GO" id="GO:0051730">
    <property type="term" value="F:GTP-dependent polyribonucleotide 5'-hydroxyl-kinase activity"/>
    <property type="evidence" value="ECO:0007669"/>
    <property type="project" value="InterPro"/>
</dbReference>
<dbReference type="Pfam" id="PF09511">
    <property type="entry name" value="RNA_lig_T4_1"/>
    <property type="match status" value="1"/>
</dbReference>
<dbReference type="PANTHER" id="PTHR32004:SF1">
    <property type="entry name" value="TRNA LIGASE"/>
    <property type="match status" value="1"/>
</dbReference>
<dbReference type="GO" id="GO:0006388">
    <property type="term" value="P:tRNA splicing, via endonucleolytic cleavage and ligation"/>
    <property type="evidence" value="ECO:0007669"/>
    <property type="project" value="UniProtKB-UniRule"/>
</dbReference>
<dbReference type="Pfam" id="PF08303">
    <property type="entry name" value="tRNA_lig_kinase"/>
    <property type="match status" value="1"/>
</dbReference>
<dbReference type="OrthoDB" id="276239at2759"/>
<dbReference type="PIRSF" id="PIRSF019634">
    <property type="entry name" value="tRNA_lig_yeast"/>
    <property type="match status" value="1"/>
</dbReference>
<comment type="similarity">
    <text evidence="1">Belongs to the TRL1 family.</text>
</comment>
<feature type="compositionally biased region" description="Basic and acidic residues" evidence="3">
    <location>
        <begin position="615"/>
        <end position="634"/>
    </location>
</feature>
<comment type="catalytic activity">
    <reaction evidence="1">
        <text>ATP + (ribonucleotide)n-3'-hydroxyl + 5'-phospho-(ribonucleotide)m = (ribonucleotide)n+m + AMP + diphosphate.</text>
        <dbReference type="EC" id="6.5.1.3"/>
    </reaction>
</comment>
<protein>
    <recommendedName>
        <fullName evidence="1">tRNA ligase</fullName>
        <ecNumber evidence="1">6.5.1.3</ecNumber>
    </recommendedName>
</protein>
<evidence type="ECO:0000259" key="4">
    <source>
        <dbReference type="Pfam" id="PF08302"/>
    </source>
</evidence>